<dbReference type="eggNOG" id="arCOG04010">
    <property type="taxonomic scope" value="Archaea"/>
</dbReference>
<sequence>MVTPLEVEVVEEQAGEIDAEGLLITYRIAGVKIAKVGEGYAVSVATEVAARSKEGPALPAGVCMGGGVPYKPLKFRVVRLARAVVKAEGRVFDIYVEPLAVAAAEGFVTPLGEPCVAISTAAGWNIRG</sequence>
<dbReference type="KEGG" id="tuz:TUZN_0117"/>
<proteinExistence type="predicted"/>
<name>F2L1F0_THEU7</name>
<reference evidence="1 2" key="1">
    <citation type="journal article" date="2011" name="J. Bacteriol.">
        <title>Complete genome sequence of the thermoacidophilic crenarchaeon Thermoproteus uzoniensis 768-20.</title>
        <authorList>
            <person name="Mardanov A.V."/>
            <person name="Gumerov V.M."/>
            <person name="Beletsky A.V."/>
            <person name="Prokofeva M.I."/>
            <person name="Bonch-Osmolovskaya E.A."/>
            <person name="Ravin N.V."/>
            <person name="Skryabin K.G."/>
        </authorList>
    </citation>
    <scope>NUCLEOTIDE SEQUENCE [LARGE SCALE GENOMIC DNA]</scope>
    <source>
        <strain evidence="1 2">768-20</strain>
    </source>
</reference>
<evidence type="ECO:0000313" key="2">
    <source>
        <dbReference type="Proteomes" id="UP000008138"/>
    </source>
</evidence>
<dbReference type="HOGENOM" id="CLU_1870813_0_0_2"/>
<dbReference type="AlphaFoldDB" id="F2L1F0"/>
<protein>
    <submittedName>
        <fullName evidence="1">Uncharacterized protein</fullName>
    </submittedName>
</protein>
<dbReference type="STRING" id="999630.TUZN_0117"/>
<dbReference type="RefSeq" id="WP_013678956.1">
    <property type="nucleotide sequence ID" value="NC_015315.1"/>
</dbReference>
<keyword evidence="2" id="KW-1185">Reference proteome</keyword>
<dbReference type="EMBL" id="CP002590">
    <property type="protein sequence ID" value="AEA11620.1"/>
    <property type="molecule type" value="Genomic_DNA"/>
</dbReference>
<dbReference type="Proteomes" id="UP000008138">
    <property type="component" value="Chromosome"/>
</dbReference>
<gene>
    <name evidence="1" type="ordered locus">TUZN_0117</name>
</gene>
<reference key="2">
    <citation type="submission" date="2011-03" db="EMBL/GenBank/DDBJ databases">
        <title>Complete genome sequence of the thermoacidophilic crenarchaeon Thermoproteus uzoniensis 768-20.</title>
        <authorList>
            <person name="Mardanov A.V."/>
            <person name="Gumerov V.M."/>
            <person name="Beletsky A.V."/>
            <person name="Prokofeva M.I."/>
            <person name="Bonch-Osmolovskaya E.A."/>
            <person name="Ravin N.V."/>
            <person name="Skryabin K.G."/>
        </authorList>
    </citation>
    <scope>NUCLEOTIDE SEQUENCE</scope>
    <source>
        <strain>768-20</strain>
    </source>
</reference>
<accession>F2L1F0</accession>
<dbReference type="GeneID" id="10359669"/>
<organism evidence="1 2">
    <name type="scientific">Thermoproteus uzoniensis (strain 768-20)</name>
    <dbReference type="NCBI Taxonomy" id="999630"/>
    <lineage>
        <taxon>Archaea</taxon>
        <taxon>Thermoproteota</taxon>
        <taxon>Thermoprotei</taxon>
        <taxon>Thermoproteales</taxon>
        <taxon>Thermoproteaceae</taxon>
        <taxon>Thermoproteus</taxon>
    </lineage>
</organism>
<dbReference type="OrthoDB" id="28522at2157"/>
<evidence type="ECO:0000313" key="1">
    <source>
        <dbReference type="EMBL" id="AEA11620.1"/>
    </source>
</evidence>